<dbReference type="Proteomes" id="UP000005408">
    <property type="component" value="Unassembled WGS sequence"/>
</dbReference>
<keyword evidence="2" id="KW-1185">Reference proteome</keyword>
<evidence type="ECO:0000313" key="2">
    <source>
        <dbReference type="Proteomes" id="UP000005408"/>
    </source>
</evidence>
<organism evidence="1 2">
    <name type="scientific">Magallana gigas</name>
    <name type="common">Pacific oyster</name>
    <name type="synonym">Crassostrea gigas</name>
    <dbReference type="NCBI Taxonomy" id="29159"/>
    <lineage>
        <taxon>Eukaryota</taxon>
        <taxon>Metazoa</taxon>
        <taxon>Spiralia</taxon>
        <taxon>Lophotrochozoa</taxon>
        <taxon>Mollusca</taxon>
        <taxon>Bivalvia</taxon>
        <taxon>Autobranchia</taxon>
        <taxon>Pteriomorphia</taxon>
        <taxon>Ostreida</taxon>
        <taxon>Ostreoidea</taxon>
        <taxon>Ostreidae</taxon>
        <taxon>Magallana</taxon>
    </lineage>
</organism>
<proteinExistence type="predicted"/>
<sequence>MRQGSRPSAPAGCYPVTTDLKQVIVHEKHVNVLKKMSAFVVIKYTTLKDGTLKIGQQTVVMQTKKPDALTEEMIVSFVKSDVVEELGRISSFENKKRISVTGEITKLRSMSSCGVNLRRLVSTTELALRLHVFMWICIRYTVPELNCRNKDSVHYRESFTSSRTIQRKKLNVHPCRNMLVSGHKSAESLQQKRVILWSKSTTCTRWVKGQKGRTEPLAKECALHTISVHLCWAHPKNSLVFFGKIVIRSPPFVYAVEHRALYFSLSLAYHRSFTKSKSKYTLTIFLGVVVNVLVRG</sequence>
<dbReference type="AlphaFoldDB" id="A0A8W8P3K8"/>
<accession>A0A8W8P3K8</accession>
<dbReference type="EnsemblMetazoa" id="G9537.1">
    <property type="protein sequence ID" value="G9537.1:cds"/>
    <property type="gene ID" value="G9537"/>
</dbReference>
<name>A0A8W8P3K8_MAGGI</name>
<evidence type="ECO:0000313" key="1">
    <source>
        <dbReference type="EnsemblMetazoa" id="G9537.1:cds"/>
    </source>
</evidence>
<reference evidence="1" key="1">
    <citation type="submission" date="2022-08" db="UniProtKB">
        <authorList>
            <consortium name="EnsemblMetazoa"/>
        </authorList>
    </citation>
    <scope>IDENTIFICATION</scope>
    <source>
        <strain evidence="1">05x7-T-G4-1.051#20</strain>
    </source>
</reference>
<protein>
    <submittedName>
        <fullName evidence="1">Uncharacterized protein</fullName>
    </submittedName>
</protein>